<accession>A0A177EYK8</accession>
<comment type="subcellular location">
    <subcellularLocation>
        <location evidence="1">Nucleus</location>
    </subcellularLocation>
</comment>
<dbReference type="EMBL" id="LVKK01000086">
    <property type="protein sequence ID" value="OAG36676.1"/>
    <property type="molecule type" value="Genomic_DNA"/>
</dbReference>
<evidence type="ECO:0000313" key="7">
    <source>
        <dbReference type="EMBL" id="OAG36676.1"/>
    </source>
</evidence>
<evidence type="ECO:0000256" key="5">
    <source>
        <dbReference type="SAM" id="MobiDB-lite"/>
    </source>
</evidence>
<dbReference type="InterPro" id="IPR007808">
    <property type="entry name" value="Elf1"/>
</dbReference>
<dbReference type="AlphaFoldDB" id="A0A177EYK8"/>
<comment type="similarity">
    <text evidence="2">Belongs to the ELOF1 family.</text>
</comment>
<keyword evidence="3" id="KW-0862">Zinc</keyword>
<evidence type="ECO:0000256" key="3">
    <source>
        <dbReference type="ARBA" id="ARBA00022833"/>
    </source>
</evidence>
<evidence type="ECO:0000313" key="8">
    <source>
        <dbReference type="Proteomes" id="UP000077002"/>
    </source>
</evidence>
<dbReference type="GO" id="GO:0005634">
    <property type="term" value="C:nucleus"/>
    <property type="evidence" value="ECO:0007669"/>
    <property type="project" value="UniProtKB-SubCell"/>
</dbReference>
<proteinExistence type="inferred from homology"/>
<dbReference type="RefSeq" id="XP_022508628.1">
    <property type="nucleotide sequence ID" value="XM_022659089.1"/>
</dbReference>
<dbReference type="Pfam" id="PF05129">
    <property type="entry name" value="Zn_ribbon_Elf1"/>
    <property type="match status" value="1"/>
</dbReference>
<feature type="compositionally biased region" description="Basic and acidic residues" evidence="5">
    <location>
        <begin position="34"/>
        <end position="54"/>
    </location>
</feature>
<dbReference type="SUPFAM" id="SSF57783">
    <property type="entry name" value="Zinc beta-ribbon"/>
    <property type="match status" value="1"/>
</dbReference>
<feature type="region of interest" description="Disordered" evidence="5">
    <location>
        <begin position="1"/>
        <end position="57"/>
    </location>
</feature>
<evidence type="ECO:0000256" key="2">
    <source>
        <dbReference type="ARBA" id="ARBA00009730"/>
    </source>
</evidence>
<comment type="caution">
    <text evidence="7">The sequence shown here is derived from an EMBL/GenBank/DDBJ whole genome shotgun (WGS) entry which is preliminary data.</text>
</comment>
<evidence type="ECO:0000259" key="6">
    <source>
        <dbReference type="Pfam" id="PF06032"/>
    </source>
</evidence>
<dbReference type="InterPro" id="IPR027479">
    <property type="entry name" value="S-Me-THD_N_sf"/>
</dbReference>
<evidence type="ECO:0000256" key="4">
    <source>
        <dbReference type="ARBA" id="ARBA00023242"/>
    </source>
</evidence>
<feature type="region of interest" description="Disordered" evidence="5">
    <location>
        <begin position="237"/>
        <end position="261"/>
    </location>
</feature>
<feature type="region of interest" description="Disordered" evidence="5">
    <location>
        <begin position="93"/>
        <end position="113"/>
    </location>
</feature>
<feature type="compositionally biased region" description="Basic and acidic residues" evidence="5">
    <location>
        <begin position="93"/>
        <end position="103"/>
    </location>
</feature>
<dbReference type="SUPFAM" id="SSF160991">
    <property type="entry name" value="CV3147-like"/>
    <property type="match status" value="1"/>
</dbReference>
<evidence type="ECO:0000256" key="1">
    <source>
        <dbReference type="ARBA" id="ARBA00004123"/>
    </source>
</evidence>
<name>A0A177EYK8_9EURO</name>
<gene>
    <name evidence="7" type="ORF">AYO21_09151</name>
</gene>
<keyword evidence="4" id="KW-0539">Nucleus</keyword>
<protein>
    <recommendedName>
        <fullName evidence="6">S-Me-THD N-terminal domain-containing protein</fullName>
    </recommendedName>
</protein>
<dbReference type="Gene3D" id="2.20.25.190">
    <property type="match status" value="1"/>
</dbReference>
<dbReference type="Pfam" id="PF06032">
    <property type="entry name" value="S-Me-THD_N"/>
    <property type="match status" value="1"/>
</dbReference>
<keyword evidence="8" id="KW-1185">Reference proteome</keyword>
<dbReference type="Proteomes" id="UP000077002">
    <property type="component" value="Unassembled WGS sequence"/>
</dbReference>
<feature type="domain" description="S-Me-THD N-terminal" evidence="6">
    <location>
        <begin position="267"/>
        <end position="308"/>
    </location>
</feature>
<sequence>MQSHSWETSLGPRSCDRLETSPRVAPPAVTVSNDSKDSSEDSLKDSKNNEDLRKVRTRSKAAVTHYKYITPKGFLTVWPIRFRALLDAVERRQRRPMDSEPTNHNHKNPRLPQRTPATAFDCHFCNARKAVKVKVDEKAGRGSLKCKNCHIKFACAVDNLSAAVDVHAACAPVPGSKTSGMVAHTYTCMEIVTEGQRLTGSWTYEKVPAATGRLVDDQAPGGTSAAYRAGVRHGAKASAPNARAVTPKATQQPATASGGGDRHVLFGGNGLVNLEVAAAHGVPCVDVDLMGRAYPTYWQTTTNVYGPPRARLSCLRPSPAGQIV</sequence>
<reference evidence="7 8" key="1">
    <citation type="submission" date="2016-03" db="EMBL/GenBank/DDBJ databases">
        <title>Draft genome sequence of the Fonsecaea monophora CBS 269.37.</title>
        <authorList>
            <person name="Bombassaro A."/>
            <person name="Vinicius W.A."/>
            <person name="De Hoog S."/>
            <person name="Sun J."/>
            <person name="Souza E.M."/>
            <person name="Raittz R.T."/>
            <person name="Costa F."/>
            <person name="Leao A.C."/>
            <person name="Tadra-Sfeir M.Z."/>
            <person name="Baura V."/>
            <person name="Balsanelli E."/>
            <person name="Pedrosa F.O."/>
            <person name="Moreno L.F."/>
            <person name="Steffens M.B."/>
            <person name="Xi L."/>
            <person name="Bocca A.L."/>
            <person name="Felipe M.S."/>
            <person name="Teixeira M."/>
            <person name="Telles Filho F.Q."/>
            <person name="Azevedo C.M."/>
            <person name="Gomes R."/>
            <person name="Vicente V.A."/>
        </authorList>
    </citation>
    <scope>NUCLEOTIDE SEQUENCE [LARGE SCALE GENOMIC DNA]</scope>
    <source>
        <strain evidence="7 8">CBS 269.37</strain>
    </source>
</reference>
<organism evidence="7 8">
    <name type="scientific">Fonsecaea monophora</name>
    <dbReference type="NCBI Taxonomy" id="254056"/>
    <lineage>
        <taxon>Eukaryota</taxon>
        <taxon>Fungi</taxon>
        <taxon>Dikarya</taxon>
        <taxon>Ascomycota</taxon>
        <taxon>Pezizomycotina</taxon>
        <taxon>Eurotiomycetes</taxon>
        <taxon>Chaetothyriomycetidae</taxon>
        <taxon>Chaetothyriales</taxon>
        <taxon>Herpotrichiellaceae</taxon>
        <taxon>Fonsecaea</taxon>
    </lineage>
</organism>
<dbReference type="InterPro" id="IPR038567">
    <property type="entry name" value="T_Elf1_sf"/>
</dbReference>
<dbReference type="InterPro" id="IPR010318">
    <property type="entry name" value="S-Me-THD_N"/>
</dbReference>
<dbReference type="GeneID" id="34604289"/>
<dbReference type="Gene3D" id="3.40.1610.10">
    <property type="entry name" value="CV3147-like domain"/>
    <property type="match status" value="1"/>
</dbReference>